<protein>
    <submittedName>
        <fullName evidence="2">Uncharacterized protein</fullName>
    </submittedName>
</protein>
<evidence type="ECO:0000313" key="2">
    <source>
        <dbReference type="EMBL" id="MDU0111589.1"/>
    </source>
</evidence>
<keyword evidence="1" id="KW-0732">Signal</keyword>
<feature type="signal peptide" evidence="1">
    <location>
        <begin position="1"/>
        <end position="26"/>
    </location>
</feature>
<reference evidence="2 3" key="1">
    <citation type="submission" date="2023-10" db="EMBL/GenBank/DDBJ databases">
        <title>Psychrosphaera aquimaarina strain SW33 isolated from seawater.</title>
        <authorList>
            <person name="Bayburt H."/>
            <person name="Kim J.M."/>
            <person name="Choi B.J."/>
            <person name="Jeon C.O."/>
        </authorList>
    </citation>
    <scope>NUCLEOTIDE SEQUENCE [LARGE SCALE GENOMIC DNA]</scope>
    <source>
        <strain evidence="2 3">KCTC 52743</strain>
    </source>
</reference>
<feature type="chain" id="PRO_5045725327" evidence="1">
    <location>
        <begin position="27"/>
        <end position="213"/>
    </location>
</feature>
<gene>
    <name evidence="2" type="ORF">RT723_00905</name>
</gene>
<accession>A0ABU3QVZ2</accession>
<evidence type="ECO:0000313" key="3">
    <source>
        <dbReference type="Proteomes" id="UP001257914"/>
    </source>
</evidence>
<keyword evidence="3" id="KW-1185">Reference proteome</keyword>
<dbReference type="EMBL" id="JAWCUA010000001">
    <property type="protein sequence ID" value="MDU0111589.1"/>
    <property type="molecule type" value="Genomic_DNA"/>
</dbReference>
<evidence type="ECO:0000256" key="1">
    <source>
        <dbReference type="SAM" id="SignalP"/>
    </source>
</evidence>
<sequence length="213" mass="24225">MKNLKLNVIAASMMIGTLLLSGNALADRTKDSKEKPVRQMIKIKAEEGTDVKVFVGKNGEKNKYRFSVEELENMDNVKAKLGDLDQETLDKVVQLLGQLNEHEAKIVEFKDTDIKHGESESKIFMVKTGNSEGEMHIEIDVEGDGKFHEKRLRKSFFADGKGNHKANHKRMKWISEDGDKPEMVKVLKKLINKSDLTDDQIEELKTLLDNKNQ</sequence>
<name>A0ABU3QVZ2_9GAMM</name>
<comment type="caution">
    <text evidence="2">The sequence shown here is derived from an EMBL/GenBank/DDBJ whole genome shotgun (WGS) entry which is preliminary data.</text>
</comment>
<organism evidence="2 3">
    <name type="scientific">Psychrosphaera aquimarina</name>
    <dbReference type="NCBI Taxonomy" id="2044854"/>
    <lineage>
        <taxon>Bacteria</taxon>
        <taxon>Pseudomonadati</taxon>
        <taxon>Pseudomonadota</taxon>
        <taxon>Gammaproteobacteria</taxon>
        <taxon>Alteromonadales</taxon>
        <taxon>Pseudoalteromonadaceae</taxon>
        <taxon>Psychrosphaera</taxon>
    </lineage>
</organism>
<dbReference type="Proteomes" id="UP001257914">
    <property type="component" value="Unassembled WGS sequence"/>
</dbReference>
<dbReference type="RefSeq" id="WP_315945514.1">
    <property type="nucleotide sequence ID" value="NZ_JAWCUA010000001.1"/>
</dbReference>
<proteinExistence type="predicted"/>